<dbReference type="InterPro" id="IPR003870">
    <property type="entry name" value="DUF222"/>
</dbReference>
<evidence type="ECO:0000313" key="4">
    <source>
        <dbReference type="Proteomes" id="UP000327011"/>
    </source>
</evidence>
<feature type="compositionally biased region" description="Low complexity" evidence="1">
    <location>
        <begin position="111"/>
        <end position="129"/>
    </location>
</feature>
<feature type="compositionally biased region" description="Low complexity" evidence="1">
    <location>
        <begin position="614"/>
        <end position="633"/>
    </location>
</feature>
<feature type="compositionally biased region" description="Basic and acidic residues" evidence="1">
    <location>
        <begin position="7"/>
        <end position="16"/>
    </location>
</feature>
<dbReference type="Proteomes" id="UP000327011">
    <property type="component" value="Unassembled WGS sequence"/>
</dbReference>
<accession>A0A5J5K2M2</accession>
<feature type="region of interest" description="Disordered" evidence="1">
    <location>
        <begin position="1"/>
        <end position="21"/>
    </location>
</feature>
<feature type="compositionally biased region" description="Basic and acidic residues" evidence="1">
    <location>
        <begin position="515"/>
        <end position="530"/>
    </location>
</feature>
<feature type="domain" description="HNH nuclease" evidence="2">
    <location>
        <begin position="730"/>
        <end position="782"/>
    </location>
</feature>
<protein>
    <submittedName>
        <fullName evidence="3">DUF222 domain-containing protein</fullName>
    </submittedName>
</protein>
<reference evidence="3 4" key="1">
    <citation type="submission" date="2019-09" db="EMBL/GenBank/DDBJ databases">
        <title>Screening of Novel Bioactive Compounds from Soil-Associated.</title>
        <authorList>
            <person name="Gong X."/>
        </authorList>
    </citation>
    <scope>NUCLEOTIDE SEQUENCE [LARGE SCALE GENOMIC DNA]</scope>
    <source>
        <strain evidence="3 4">Gxj-6</strain>
    </source>
</reference>
<feature type="compositionally biased region" description="Gly residues" evidence="1">
    <location>
        <begin position="147"/>
        <end position="160"/>
    </location>
</feature>
<feature type="region of interest" description="Disordered" evidence="1">
    <location>
        <begin position="47"/>
        <end position="173"/>
    </location>
</feature>
<dbReference type="EMBL" id="VYTZ01000006">
    <property type="protein sequence ID" value="KAA9377469.1"/>
    <property type="molecule type" value="Genomic_DNA"/>
</dbReference>
<feature type="compositionally biased region" description="Basic and acidic residues" evidence="1">
    <location>
        <begin position="130"/>
        <end position="146"/>
    </location>
</feature>
<dbReference type="InterPro" id="IPR003615">
    <property type="entry name" value="HNH_nuc"/>
</dbReference>
<gene>
    <name evidence="3" type="ORF">F5972_17670</name>
</gene>
<feature type="compositionally biased region" description="Low complexity" evidence="1">
    <location>
        <begin position="489"/>
        <end position="499"/>
    </location>
</feature>
<comment type="caution">
    <text evidence="3">The sequence shown here is derived from an EMBL/GenBank/DDBJ whole genome shotgun (WGS) entry which is preliminary data.</text>
</comment>
<feature type="compositionally biased region" description="Polar residues" evidence="1">
    <location>
        <begin position="62"/>
        <end position="71"/>
    </location>
</feature>
<keyword evidence="4" id="KW-1185">Reference proteome</keyword>
<feature type="region of interest" description="Disordered" evidence="1">
    <location>
        <begin position="428"/>
        <end position="643"/>
    </location>
</feature>
<proteinExistence type="predicted"/>
<dbReference type="Pfam" id="PF02720">
    <property type="entry name" value="DUF222"/>
    <property type="match status" value="2"/>
</dbReference>
<feature type="compositionally biased region" description="Basic and acidic residues" evidence="1">
    <location>
        <begin position="571"/>
        <end position="596"/>
    </location>
</feature>
<evidence type="ECO:0000256" key="1">
    <source>
        <dbReference type="SAM" id="MobiDB-lite"/>
    </source>
</evidence>
<sequence length="815" mass="84633">MDLFDVDPERLPRSDDAGTDGWWEQLIARSPLWSAEDSLAREYVPIVDPATRKHASRFDDSAVSTESSDSARPSDTRRGNVPGAEYTGNETAGGFSPDGVFPGGIRRADSGDPADAFGAAPDGASGGASDTDRDAAGQNRDARRDGPAGGESGDVPGGAAGAASDGASGGACGGASGAGSSWVAVATVAEAARAVALVPVPEAAEVCLAEAEELLSARDRITSALAARVGRVHRAGEAKNHGHASTKLWLRSAGGMTPAGAARLVTMSMELHRLPEVRERFAEGTLPEGIVEAICTAMFGLTDDQATTAERILLELANSAGAAEVAKAGRYLRAVLAPDGHEKDEQADFDRRFLRVRRRRNGGVEGEFYLPVEAAARLQHLFDAYAKPKAEGDDRTLSVRNADALIAFLENKIATELLVLVNAESLPDDPTADSPGADPASTGPASTEPAGTDPTDDLADDPAGTDPSTDQPAADPNDERPGPGHSATAPGGEPPAGEVPGRDSGHCASDTPQCDGDRFGSDDAPMRADEQWAEPLIGQDPATDAPASGDERSAPERSATGGPDLAGPHSHSADGDERADAARPADRGEVGGDRCGGDCPAGDCEAGDHRHSSAPGAAPRGRPGAGADAPPGAEQGGDTWLRGGAWLGGEAWAGMGADAPLGDSPLGVGLNGPPGVWLRGLPGLILATGHLLPASSVHRLARTSTLVRIVMDAAGQVLDMGRKVRLATPAQRRAIFARYATCWVDGCPLPATMCQIDHVENWCSGGLTDLKLLGPACQFHNRDRYRHPTRYTRRKIGDDRWAFTYRNPRTTRLRV</sequence>
<dbReference type="CDD" id="cd00085">
    <property type="entry name" value="HNHc"/>
    <property type="match status" value="1"/>
</dbReference>
<evidence type="ECO:0000259" key="2">
    <source>
        <dbReference type="SMART" id="SM00507"/>
    </source>
</evidence>
<evidence type="ECO:0000313" key="3">
    <source>
        <dbReference type="EMBL" id="KAA9377469.1"/>
    </source>
</evidence>
<name>A0A5J5K2M2_9ACTN</name>
<organism evidence="3 4">
    <name type="scientific">Microbispora cellulosiformans</name>
    <dbReference type="NCBI Taxonomy" id="2614688"/>
    <lineage>
        <taxon>Bacteria</taxon>
        <taxon>Bacillati</taxon>
        <taxon>Actinomycetota</taxon>
        <taxon>Actinomycetes</taxon>
        <taxon>Streptosporangiales</taxon>
        <taxon>Streptosporangiaceae</taxon>
        <taxon>Microbispora</taxon>
    </lineage>
</organism>
<dbReference type="SMART" id="SM00507">
    <property type="entry name" value="HNHc"/>
    <property type="match status" value="1"/>
</dbReference>
<dbReference type="AlphaFoldDB" id="A0A5J5K2M2"/>